<reference evidence="2" key="1">
    <citation type="submission" date="2012-07" db="EMBL/GenBank/DDBJ databases">
        <title>Genome of the Chinese tree shrew, a rising model animal genetically related to primates.</title>
        <authorList>
            <person name="Zhang G."/>
            <person name="Fan Y."/>
            <person name="Yao Y."/>
            <person name="Huang Z."/>
        </authorList>
    </citation>
    <scope>NUCLEOTIDE SEQUENCE [LARGE SCALE GENOMIC DNA]</scope>
</reference>
<dbReference type="Proteomes" id="UP000011518">
    <property type="component" value="Unassembled WGS sequence"/>
</dbReference>
<keyword evidence="2" id="KW-1185">Reference proteome</keyword>
<dbReference type="InParanoid" id="L9KX94"/>
<name>L9KX94_TUPCH</name>
<reference evidence="2" key="2">
    <citation type="journal article" date="2013" name="Nat. Commun.">
        <title>Genome of the Chinese tree shrew.</title>
        <authorList>
            <person name="Fan Y."/>
            <person name="Huang Z.Y."/>
            <person name="Cao C.C."/>
            <person name="Chen C.S."/>
            <person name="Chen Y.X."/>
            <person name="Fan D.D."/>
            <person name="He J."/>
            <person name="Hou H.L."/>
            <person name="Hu L."/>
            <person name="Hu X.T."/>
            <person name="Jiang X.T."/>
            <person name="Lai R."/>
            <person name="Lang Y.S."/>
            <person name="Liang B."/>
            <person name="Liao S.G."/>
            <person name="Mu D."/>
            <person name="Ma Y.Y."/>
            <person name="Niu Y.Y."/>
            <person name="Sun X.Q."/>
            <person name="Xia J.Q."/>
            <person name="Xiao J."/>
            <person name="Xiong Z.Q."/>
            <person name="Xu L."/>
            <person name="Yang L."/>
            <person name="Zhang Y."/>
            <person name="Zhao W."/>
            <person name="Zhao X.D."/>
            <person name="Zheng Y.T."/>
            <person name="Zhou J.M."/>
            <person name="Zhu Y.B."/>
            <person name="Zhang G.J."/>
            <person name="Wang J."/>
            <person name="Yao Y.G."/>
        </authorList>
    </citation>
    <scope>NUCLEOTIDE SEQUENCE [LARGE SCALE GENOMIC DNA]</scope>
</reference>
<dbReference type="EMBL" id="KB320608">
    <property type="protein sequence ID" value="ELW67530.1"/>
    <property type="molecule type" value="Genomic_DNA"/>
</dbReference>
<dbReference type="PANTHER" id="PTHR45736">
    <property type="entry name" value="ZINC FINGER MYM-TYPE PROTEIN"/>
    <property type="match status" value="1"/>
</dbReference>
<sequence length="207" mass="22306">MPAQRRSESPATSQAVHADGETKVGELRNPLLASRFFGMDKCSVEGLELTGQTPALLGNTTMTASLIDLGYSFGDTTSPLVNTTQNSSVDNDDDDDVVFIESIQPPSVCAPVIADQRNFVFASSEIEKPQRNYSVILTSSRDLASQKGNVSEIIVIDDEEDIGRNGDKEKNSPGFIEWGLAGTKNRIKDLDFSTSNLSRSKVNSGNG</sequence>
<dbReference type="InterPro" id="IPR051284">
    <property type="entry name" value="ZnF_MYMT-QRICH1"/>
</dbReference>
<dbReference type="STRING" id="246437.L9KX94"/>
<dbReference type="PANTHER" id="PTHR45736:SF7">
    <property type="entry name" value="ZINC FINGER MYM-TYPE PROTEIN 5"/>
    <property type="match status" value="1"/>
</dbReference>
<dbReference type="AlphaFoldDB" id="L9KX94"/>
<organism evidence="1 2">
    <name type="scientific">Tupaia chinensis</name>
    <name type="common">Chinese tree shrew</name>
    <name type="synonym">Tupaia belangeri chinensis</name>
    <dbReference type="NCBI Taxonomy" id="246437"/>
    <lineage>
        <taxon>Eukaryota</taxon>
        <taxon>Metazoa</taxon>
        <taxon>Chordata</taxon>
        <taxon>Craniata</taxon>
        <taxon>Vertebrata</taxon>
        <taxon>Euteleostomi</taxon>
        <taxon>Mammalia</taxon>
        <taxon>Eutheria</taxon>
        <taxon>Euarchontoglires</taxon>
        <taxon>Scandentia</taxon>
        <taxon>Tupaiidae</taxon>
        <taxon>Tupaia</taxon>
    </lineage>
</organism>
<dbReference type="eggNOG" id="ENOG502S9U9">
    <property type="taxonomic scope" value="Eukaryota"/>
</dbReference>
<accession>L9KX94</accession>
<proteinExistence type="predicted"/>
<evidence type="ECO:0000313" key="2">
    <source>
        <dbReference type="Proteomes" id="UP000011518"/>
    </source>
</evidence>
<evidence type="ECO:0000313" key="1">
    <source>
        <dbReference type="EMBL" id="ELW67530.1"/>
    </source>
</evidence>
<gene>
    <name evidence="1" type="ORF">TREES_T100003980</name>
</gene>
<protein>
    <submittedName>
        <fullName evidence="1">Zinc finger MYM-type protein 5</fullName>
    </submittedName>
</protein>